<dbReference type="Pfam" id="PF04049">
    <property type="entry name" value="ANAPC8"/>
    <property type="match status" value="1"/>
</dbReference>
<keyword evidence="6" id="KW-0131">Cell cycle</keyword>
<dbReference type="GO" id="GO:0051301">
    <property type="term" value="P:cell division"/>
    <property type="evidence" value="ECO:0007669"/>
    <property type="project" value="UniProtKB-KW"/>
</dbReference>
<dbReference type="GO" id="GO:0030332">
    <property type="term" value="F:cyclin binding"/>
    <property type="evidence" value="ECO:0007669"/>
    <property type="project" value="EnsemblFungi"/>
</dbReference>
<dbReference type="GO" id="GO:0016567">
    <property type="term" value="P:protein ubiquitination"/>
    <property type="evidence" value="ECO:0007669"/>
    <property type="project" value="EnsemblFungi"/>
</dbReference>
<gene>
    <name evidence="9" type="ORF">BABINDRAFT_37150</name>
</gene>
<dbReference type="SMART" id="SM00028">
    <property type="entry name" value="TPR"/>
    <property type="match status" value="4"/>
</dbReference>
<dbReference type="RefSeq" id="XP_018984910.1">
    <property type="nucleotide sequence ID" value="XM_019131806.1"/>
</dbReference>
<dbReference type="GO" id="GO:0045842">
    <property type="term" value="P:positive regulation of mitotic metaphase/anaphase transition"/>
    <property type="evidence" value="ECO:0007669"/>
    <property type="project" value="TreeGrafter"/>
</dbReference>
<feature type="repeat" description="TPR" evidence="7">
    <location>
        <begin position="383"/>
        <end position="416"/>
    </location>
</feature>
<dbReference type="InterPro" id="IPR011990">
    <property type="entry name" value="TPR-like_helical_dom_sf"/>
</dbReference>
<dbReference type="InterPro" id="IPR007192">
    <property type="entry name" value="APC8"/>
</dbReference>
<organism evidence="9 10">
    <name type="scientific">Babjeviella inositovora NRRL Y-12698</name>
    <dbReference type="NCBI Taxonomy" id="984486"/>
    <lineage>
        <taxon>Eukaryota</taxon>
        <taxon>Fungi</taxon>
        <taxon>Dikarya</taxon>
        <taxon>Ascomycota</taxon>
        <taxon>Saccharomycotina</taxon>
        <taxon>Pichiomycetes</taxon>
        <taxon>Serinales incertae sedis</taxon>
        <taxon>Babjeviella</taxon>
    </lineage>
</organism>
<protein>
    <recommendedName>
        <fullName evidence="8">Cdc23 domain-containing protein</fullName>
    </recommendedName>
</protein>
<dbReference type="Proteomes" id="UP000094336">
    <property type="component" value="Unassembled WGS sequence"/>
</dbReference>
<evidence type="ECO:0000256" key="1">
    <source>
        <dbReference type="ARBA" id="ARBA00022618"/>
    </source>
</evidence>
<dbReference type="InterPro" id="IPR019734">
    <property type="entry name" value="TPR_rpt"/>
</dbReference>
<dbReference type="Gene3D" id="1.25.40.10">
    <property type="entry name" value="Tetratricopeptide repeat domain"/>
    <property type="match status" value="2"/>
</dbReference>
<evidence type="ECO:0000256" key="3">
    <source>
        <dbReference type="ARBA" id="ARBA00022776"/>
    </source>
</evidence>
<evidence type="ECO:0000256" key="6">
    <source>
        <dbReference type="ARBA" id="ARBA00023306"/>
    </source>
</evidence>
<dbReference type="GO" id="GO:0005680">
    <property type="term" value="C:anaphase-promoting complex"/>
    <property type="evidence" value="ECO:0007669"/>
    <property type="project" value="EnsemblFungi"/>
</dbReference>
<dbReference type="PROSITE" id="PS50005">
    <property type="entry name" value="TPR"/>
    <property type="match status" value="3"/>
</dbReference>
<sequence length="533" mass="60573">MSSHSDLRRALRQALPLLSDAKLYQSAKWAAELLNAVPDPEPFATEPLSRLPPEDDCIILARTFFDCKEFDRCVHALKPCLSAEATFLRLYAMYLSGEAKKERSSETVLSAQDAGGTPNLQMSAIVRELEAFHKTNKTESAHTALLHYLHGVVLLKQKNAGAQEHLEKSVCMFPYNWSAWQELGATLATPDAAQACVARLQSRPEFAGVPGAMLQFFEVVLAQELLPHSPHLQAQLDELTALYPSFAFLKVQRALGSYHALDYAAAEELFDEILATDPLRLDDMDTYLNVLYVMEKRAKLSHLARFAASVDEFRPETCCVVANYHSLKGEHEKAIMYYRRALALNRRCLAAWTLMGHEFVELKNSHAAIEAYRRALDANVKDFRAWYGLGQAYEVLDMHLYALYYYQRAASLRPRDRRMWQAIAHCYEKLHKYAEAIQTYEKALGIDEDPLFQYKLATLYELVGDEERASEYMHMCLDGEANARLWLARYELKRGGYVAAYEYANEFGIANRGLAQDVEEARGIAREAKKRIV</sequence>
<dbReference type="AlphaFoldDB" id="A0A1E3QR99"/>
<feature type="repeat" description="TPR" evidence="7">
    <location>
        <begin position="417"/>
        <end position="450"/>
    </location>
</feature>
<evidence type="ECO:0000313" key="10">
    <source>
        <dbReference type="Proteomes" id="UP000094336"/>
    </source>
</evidence>
<evidence type="ECO:0000313" key="9">
    <source>
        <dbReference type="EMBL" id="ODQ79582.1"/>
    </source>
</evidence>
<proteinExistence type="predicted"/>
<dbReference type="SUPFAM" id="SSF48452">
    <property type="entry name" value="TPR-like"/>
    <property type="match status" value="2"/>
</dbReference>
<evidence type="ECO:0000256" key="2">
    <source>
        <dbReference type="ARBA" id="ARBA00022737"/>
    </source>
</evidence>
<dbReference type="Pfam" id="PF13181">
    <property type="entry name" value="TPR_8"/>
    <property type="match status" value="3"/>
</dbReference>
<evidence type="ECO:0000256" key="7">
    <source>
        <dbReference type="PROSITE-ProRule" id="PRU00339"/>
    </source>
</evidence>
<evidence type="ECO:0000256" key="4">
    <source>
        <dbReference type="ARBA" id="ARBA00022786"/>
    </source>
</evidence>
<keyword evidence="1" id="KW-0132">Cell division</keyword>
<dbReference type="OrthoDB" id="10262026at2759"/>
<feature type="repeat" description="TPR" evidence="7">
    <location>
        <begin position="349"/>
        <end position="382"/>
    </location>
</feature>
<reference evidence="10" key="1">
    <citation type="submission" date="2016-05" db="EMBL/GenBank/DDBJ databases">
        <title>Comparative genomics of biotechnologically important yeasts.</title>
        <authorList>
            <consortium name="DOE Joint Genome Institute"/>
            <person name="Riley R."/>
            <person name="Haridas S."/>
            <person name="Wolfe K.H."/>
            <person name="Lopes M.R."/>
            <person name="Hittinger C.T."/>
            <person name="Goker M."/>
            <person name="Salamov A."/>
            <person name="Wisecaver J."/>
            <person name="Long T.M."/>
            <person name="Aerts A.L."/>
            <person name="Barry K."/>
            <person name="Choi C."/>
            <person name="Clum A."/>
            <person name="Coughlan A.Y."/>
            <person name="Deshpande S."/>
            <person name="Douglass A.P."/>
            <person name="Hanson S.J."/>
            <person name="Klenk H.-P."/>
            <person name="Labutti K."/>
            <person name="Lapidus A."/>
            <person name="Lindquist E."/>
            <person name="Lipzen A."/>
            <person name="Meier-Kolthoff J.P."/>
            <person name="Ohm R.A."/>
            <person name="Otillar R.P."/>
            <person name="Pangilinan J."/>
            <person name="Peng Y."/>
            <person name="Rokas A."/>
            <person name="Rosa C.A."/>
            <person name="Scheuner C."/>
            <person name="Sibirny A.A."/>
            <person name="Slot J.C."/>
            <person name="Stielow J.B."/>
            <person name="Sun H."/>
            <person name="Kurtzman C.P."/>
            <person name="Blackwell M."/>
            <person name="Grigoriev I.V."/>
            <person name="Jeffries T.W."/>
        </authorList>
    </citation>
    <scope>NUCLEOTIDE SEQUENCE [LARGE SCALE GENOMIC DNA]</scope>
    <source>
        <strain evidence="10">NRRL Y-12698</strain>
    </source>
</reference>
<evidence type="ECO:0000256" key="5">
    <source>
        <dbReference type="ARBA" id="ARBA00022803"/>
    </source>
</evidence>
<accession>A0A1E3QR99</accession>
<feature type="domain" description="Cdc23" evidence="8">
    <location>
        <begin position="7"/>
        <end position="254"/>
    </location>
</feature>
<dbReference type="GO" id="GO:0061630">
    <property type="term" value="F:ubiquitin protein ligase activity"/>
    <property type="evidence" value="ECO:0007669"/>
    <property type="project" value="EnsemblFungi"/>
</dbReference>
<keyword evidence="5 7" id="KW-0802">TPR repeat</keyword>
<keyword evidence="2" id="KW-0677">Repeat</keyword>
<dbReference type="EMBL" id="KV454432">
    <property type="protein sequence ID" value="ODQ79582.1"/>
    <property type="molecule type" value="Genomic_DNA"/>
</dbReference>
<dbReference type="GeneID" id="30149659"/>
<keyword evidence="4" id="KW-0833">Ubl conjugation pathway</keyword>
<evidence type="ECO:0000259" key="8">
    <source>
        <dbReference type="Pfam" id="PF04049"/>
    </source>
</evidence>
<dbReference type="PANTHER" id="PTHR12558:SF10">
    <property type="entry name" value="CELL DIVISION CYCLE PROTEIN 23 HOMOLOG"/>
    <property type="match status" value="1"/>
</dbReference>
<keyword evidence="10" id="KW-1185">Reference proteome</keyword>
<dbReference type="GO" id="GO:0031145">
    <property type="term" value="P:anaphase-promoting complex-dependent catabolic process"/>
    <property type="evidence" value="ECO:0007669"/>
    <property type="project" value="EnsemblFungi"/>
</dbReference>
<keyword evidence="3" id="KW-0498">Mitosis</keyword>
<dbReference type="STRING" id="984486.A0A1E3QR99"/>
<dbReference type="PANTHER" id="PTHR12558">
    <property type="entry name" value="CELL DIVISION CYCLE 16,23,27"/>
    <property type="match status" value="1"/>
</dbReference>
<name>A0A1E3QR99_9ASCO</name>